<dbReference type="KEGG" id="mbai:MB901379_03255"/>
<dbReference type="OrthoDB" id="4623481at2"/>
<accession>A0A447GGT7</accession>
<evidence type="ECO:0000313" key="2">
    <source>
        <dbReference type="Proteomes" id="UP000269998"/>
    </source>
</evidence>
<keyword evidence="2" id="KW-1185">Reference proteome</keyword>
<proteinExistence type="predicted"/>
<sequence>MQSLQQRLASILRDVLPVEQEADGALTVRHAGTFASLRVVSIVEDLELVSLTQILAWDLPLTKKIGDQVAKQARDSNFGAVILLEKDAAKQERAVQRNSSKGTGKTAPKTVDVMLRYNFPGAGLTDDALRTLLLLVLDTGAQMRTALTS</sequence>
<dbReference type="AlphaFoldDB" id="A0A447GGT7"/>
<gene>
    <name evidence="1" type="ORF">MB901379_03255</name>
</gene>
<organism evidence="1 2">
    <name type="scientific">Mycobacterium basiliense</name>
    <dbReference type="NCBI Taxonomy" id="2094119"/>
    <lineage>
        <taxon>Bacteria</taxon>
        <taxon>Bacillati</taxon>
        <taxon>Actinomycetota</taxon>
        <taxon>Actinomycetes</taxon>
        <taxon>Mycobacteriales</taxon>
        <taxon>Mycobacteriaceae</taxon>
        <taxon>Mycobacterium</taxon>
    </lineage>
</organism>
<evidence type="ECO:0000313" key="1">
    <source>
        <dbReference type="EMBL" id="VDM89675.1"/>
    </source>
</evidence>
<reference evidence="2" key="1">
    <citation type="submission" date="2018-02" db="EMBL/GenBank/DDBJ databases">
        <authorList>
            <person name="Seth-Smith MB H."/>
            <person name="Seth-Smith H."/>
        </authorList>
    </citation>
    <scope>NUCLEOTIDE SEQUENCE [LARGE SCALE GENOMIC DNA]</scope>
</reference>
<dbReference type="Proteomes" id="UP000269998">
    <property type="component" value="Chromosome"/>
</dbReference>
<name>A0A447GGT7_9MYCO</name>
<protein>
    <submittedName>
        <fullName evidence="1">Uncharacterized protein</fullName>
    </submittedName>
</protein>
<dbReference type="EMBL" id="LR130759">
    <property type="protein sequence ID" value="VDM89675.1"/>
    <property type="molecule type" value="Genomic_DNA"/>
</dbReference>
<dbReference type="RefSeq" id="WP_158017482.1">
    <property type="nucleotide sequence ID" value="NZ_CBCSKE010000028.1"/>
</dbReference>